<dbReference type="InterPro" id="IPR008991">
    <property type="entry name" value="Translation_prot_SH3-like_sf"/>
</dbReference>
<evidence type="ECO:0000256" key="3">
    <source>
        <dbReference type="ARBA" id="ARBA00022946"/>
    </source>
</evidence>
<organism evidence="10">
    <name type="scientific">Strongyloides stercoralis</name>
    <name type="common">Threadworm</name>
    <dbReference type="NCBI Taxonomy" id="6248"/>
    <lineage>
        <taxon>Eukaryota</taxon>
        <taxon>Metazoa</taxon>
        <taxon>Ecdysozoa</taxon>
        <taxon>Nematoda</taxon>
        <taxon>Chromadorea</taxon>
        <taxon>Rhabditida</taxon>
        <taxon>Tylenchina</taxon>
        <taxon>Panagrolaimomorpha</taxon>
        <taxon>Strongyloidoidea</taxon>
        <taxon>Strongyloididae</taxon>
        <taxon>Strongyloides</taxon>
    </lineage>
</organism>
<keyword evidence="6" id="KW-0687">Ribonucleoprotein</keyword>
<evidence type="ECO:0000256" key="8">
    <source>
        <dbReference type="ARBA" id="ARBA00035359"/>
    </source>
</evidence>
<dbReference type="PRINTS" id="PR00061">
    <property type="entry name" value="RIBOSOMALL19"/>
</dbReference>
<evidence type="ECO:0000256" key="6">
    <source>
        <dbReference type="ARBA" id="ARBA00023274"/>
    </source>
</evidence>
<dbReference type="GO" id="GO:0005762">
    <property type="term" value="C:mitochondrial large ribosomal subunit"/>
    <property type="evidence" value="ECO:0007669"/>
    <property type="project" value="TreeGrafter"/>
</dbReference>
<proteinExistence type="inferred from homology"/>
<protein>
    <recommendedName>
        <fullName evidence="7">Large ribosomal subunit protein bL19m</fullName>
    </recommendedName>
    <alternativeName>
        <fullName evidence="8">39S ribosomal protein L19, mitochondrial</fullName>
    </alternativeName>
</protein>
<dbReference type="Proteomes" id="UP000035681">
    <property type="component" value="Unplaced"/>
</dbReference>
<dbReference type="GO" id="GO:0003735">
    <property type="term" value="F:structural constituent of ribosome"/>
    <property type="evidence" value="ECO:0007669"/>
    <property type="project" value="InterPro"/>
</dbReference>
<dbReference type="GO" id="GO:0006412">
    <property type="term" value="P:translation"/>
    <property type="evidence" value="ECO:0007669"/>
    <property type="project" value="InterPro"/>
</dbReference>
<dbReference type="WBParaSite" id="SSTP_0000600300.1">
    <property type="protein sequence ID" value="SSTP_0000600300.1"/>
    <property type="gene ID" value="SSTP_0000600300"/>
</dbReference>
<evidence type="ECO:0000256" key="4">
    <source>
        <dbReference type="ARBA" id="ARBA00022980"/>
    </source>
</evidence>
<keyword evidence="9" id="KW-1185">Reference proteome</keyword>
<dbReference type="FunFam" id="2.30.30.790:FF:000002">
    <property type="entry name" value="39S ribosomal protein L19, mitochondrial"/>
    <property type="match status" value="1"/>
</dbReference>
<evidence type="ECO:0000256" key="2">
    <source>
        <dbReference type="ARBA" id="ARBA00005781"/>
    </source>
</evidence>
<comment type="subcellular location">
    <subcellularLocation>
        <location evidence="1">Mitochondrion</location>
    </subcellularLocation>
</comment>
<dbReference type="PANTHER" id="PTHR15680:SF9">
    <property type="entry name" value="LARGE RIBOSOMAL SUBUNIT PROTEIN BL19M"/>
    <property type="match status" value="1"/>
</dbReference>
<dbReference type="PANTHER" id="PTHR15680">
    <property type="entry name" value="RIBOSOMAL PROTEIN L19"/>
    <property type="match status" value="1"/>
</dbReference>
<dbReference type="STRING" id="6248.A0A0K0E919"/>
<evidence type="ECO:0000256" key="1">
    <source>
        <dbReference type="ARBA" id="ARBA00004173"/>
    </source>
</evidence>
<dbReference type="InterPro" id="IPR001857">
    <property type="entry name" value="Ribosomal_bL19"/>
</dbReference>
<evidence type="ECO:0000313" key="10">
    <source>
        <dbReference type="WBParaSite" id="SSTP_0000600300.1"/>
    </source>
</evidence>
<evidence type="ECO:0000256" key="7">
    <source>
        <dbReference type="ARBA" id="ARBA00035288"/>
    </source>
</evidence>
<dbReference type="Pfam" id="PF01245">
    <property type="entry name" value="Ribosomal_L19"/>
    <property type="match status" value="1"/>
</dbReference>
<sequence length="279" mass="33199">MLRKVGRLWGSYRNFLPSVRFSSVKSDNVEHYDEFPDIYPDFARTPIMGRRNMLREKLERADMLNRRMNLDIPEFYVGSIVAVTNSDPNISSKQRRFVGICIRREKEGLQHTFTLRNVVDGLGVEIMYELYNPTILKIETLRLEKRLDDDLSYLIDCLPEYSTFDFNLEPISHPAGTPVPVNETKVKLRPPPWSRRWELYPFKGIENSWELETPNKKRKLHKTKVNDWRKYDLIADYRSENKFLEHELAVEEEIRKFEEIQHKSGLTKKKILRSAQRHK</sequence>
<dbReference type="InterPro" id="IPR038657">
    <property type="entry name" value="Ribosomal_bL19_sf"/>
</dbReference>
<reference evidence="10" key="1">
    <citation type="submission" date="2015-08" db="UniProtKB">
        <authorList>
            <consortium name="WormBaseParasite"/>
        </authorList>
    </citation>
    <scope>IDENTIFICATION</scope>
</reference>
<evidence type="ECO:0000256" key="5">
    <source>
        <dbReference type="ARBA" id="ARBA00023128"/>
    </source>
</evidence>
<dbReference type="Gene3D" id="2.30.30.790">
    <property type="match status" value="1"/>
</dbReference>
<keyword evidence="3" id="KW-0809">Transit peptide</keyword>
<dbReference type="SUPFAM" id="SSF50104">
    <property type="entry name" value="Translation proteins SH3-like domain"/>
    <property type="match status" value="1"/>
</dbReference>
<comment type="similarity">
    <text evidence="2">Belongs to the bacterial ribosomal protein bL19 family.</text>
</comment>
<evidence type="ECO:0000313" key="9">
    <source>
        <dbReference type="Proteomes" id="UP000035681"/>
    </source>
</evidence>
<dbReference type="AlphaFoldDB" id="A0A0K0E919"/>
<name>A0A0K0E919_STRER</name>
<keyword evidence="4" id="KW-0689">Ribosomal protein</keyword>
<keyword evidence="5" id="KW-0496">Mitochondrion</keyword>
<dbReference type="WBParaSite" id="TCONS_00001075.p1">
    <property type="protein sequence ID" value="TCONS_00001075.p1"/>
    <property type="gene ID" value="XLOC_001011"/>
</dbReference>
<accession>A0A0K0E919</accession>